<keyword evidence="9" id="KW-1133">Transmembrane helix</keyword>
<comment type="similarity">
    <text evidence="2 8">Belongs to the cytochrome P450 family.</text>
</comment>
<feature type="transmembrane region" description="Helical" evidence="9">
    <location>
        <begin position="9"/>
        <end position="28"/>
    </location>
</feature>
<gene>
    <name evidence="10" type="ORF">PFICI_05503</name>
</gene>
<dbReference type="InParanoid" id="W3XDX3"/>
<evidence type="ECO:0000256" key="8">
    <source>
        <dbReference type="RuleBase" id="RU000461"/>
    </source>
</evidence>
<keyword evidence="6 7" id="KW-0408">Iron</keyword>
<dbReference type="OrthoDB" id="1470350at2759"/>
<dbReference type="EMBL" id="KI912111">
    <property type="protein sequence ID" value="ETS83627.1"/>
    <property type="molecule type" value="Genomic_DNA"/>
</dbReference>
<dbReference type="Pfam" id="PF00067">
    <property type="entry name" value="p450"/>
    <property type="match status" value="1"/>
</dbReference>
<organism evidence="10 11">
    <name type="scientific">Pestalotiopsis fici (strain W106-1 / CGMCC3.15140)</name>
    <dbReference type="NCBI Taxonomy" id="1229662"/>
    <lineage>
        <taxon>Eukaryota</taxon>
        <taxon>Fungi</taxon>
        <taxon>Dikarya</taxon>
        <taxon>Ascomycota</taxon>
        <taxon>Pezizomycotina</taxon>
        <taxon>Sordariomycetes</taxon>
        <taxon>Xylariomycetidae</taxon>
        <taxon>Amphisphaeriales</taxon>
        <taxon>Sporocadaceae</taxon>
        <taxon>Pestalotiopsis</taxon>
    </lineage>
</organism>
<dbReference type="GeneID" id="19270516"/>
<evidence type="ECO:0000313" key="10">
    <source>
        <dbReference type="EMBL" id="ETS83627.1"/>
    </source>
</evidence>
<keyword evidence="5 8" id="KW-0560">Oxidoreductase</keyword>
<dbReference type="Proteomes" id="UP000030651">
    <property type="component" value="Unassembled WGS sequence"/>
</dbReference>
<keyword evidence="3 7" id="KW-0349">Heme</keyword>
<dbReference type="GO" id="GO:0005506">
    <property type="term" value="F:iron ion binding"/>
    <property type="evidence" value="ECO:0007669"/>
    <property type="project" value="InterPro"/>
</dbReference>
<dbReference type="PRINTS" id="PR00463">
    <property type="entry name" value="EP450I"/>
</dbReference>
<keyword evidence="9" id="KW-0472">Membrane</keyword>
<keyword evidence="9" id="KW-0812">Transmembrane</keyword>
<evidence type="ECO:0000256" key="4">
    <source>
        <dbReference type="ARBA" id="ARBA00022723"/>
    </source>
</evidence>
<protein>
    <recommendedName>
        <fullName evidence="12">Cytochrome P450</fullName>
    </recommendedName>
</protein>
<dbReference type="CDD" id="cd11059">
    <property type="entry name" value="CYP_fungal"/>
    <property type="match status" value="1"/>
</dbReference>
<dbReference type="GO" id="GO:0004497">
    <property type="term" value="F:monooxygenase activity"/>
    <property type="evidence" value="ECO:0007669"/>
    <property type="project" value="UniProtKB-KW"/>
</dbReference>
<dbReference type="GO" id="GO:0016705">
    <property type="term" value="F:oxidoreductase activity, acting on paired donors, with incorporation or reduction of molecular oxygen"/>
    <property type="evidence" value="ECO:0007669"/>
    <property type="project" value="InterPro"/>
</dbReference>
<comment type="cofactor">
    <cofactor evidence="1 7">
        <name>heme</name>
        <dbReference type="ChEBI" id="CHEBI:30413"/>
    </cofactor>
</comment>
<evidence type="ECO:0000313" key="11">
    <source>
        <dbReference type="Proteomes" id="UP000030651"/>
    </source>
</evidence>
<evidence type="ECO:0000256" key="1">
    <source>
        <dbReference type="ARBA" id="ARBA00001971"/>
    </source>
</evidence>
<dbReference type="RefSeq" id="XP_007832275.1">
    <property type="nucleotide sequence ID" value="XM_007834084.1"/>
</dbReference>
<proteinExistence type="inferred from homology"/>
<dbReference type="InterPro" id="IPR017972">
    <property type="entry name" value="Cyt_P450_CS"/>
</dbReference>
<accession>W3XDX3</accession>
<evidence type="ECO:0000256" key="5">
    <source>
        <dbReference type="ARBA" id="ARBA00023002"/>
    </source>
</evidence>
<evidence type="ECO:0000256" key="3">
    <source>
        <dbReference type="ARBA" id="ARBA00022617"/>
    </source>
</evidence>
<evidence type="ECO:0000256" key="7">
    <source>
        <dbReference type="PIRSR" id="PIRSR602401-1"/>
    </source>
</evidence>
<keyword evidence="11" id="KW-1185">Reference proteome</keyword>
<evidence type="ECO:0008006" key="12">
    <source>
        <dbReference type="Google" id="ProtNLM"/>
    </source>
</evidence>
<dbReference type="InterPro" id="IPR036396">
    <property type="entry name" value="Cyt_P450_sf"/>
</dbReference>
<dbReference type="OMA" id="RICIGVH"/>
<dbReference type="PROSITE" id="PS00086">
    <property type="entry name" value="CYTOCHROME_P450"/>
    <property type="match status" value="1"/>
</dbReference>
<name>W3XDX3_PESFW</name>
<dbReference type="SUPFAM" id="SSF48264">
    <property type="entry name" value="Cytochrome P450"/>
    <property type="match status" value="1"/>
</dbReference>
<sequence length="491" mass="55299">MIDSSINHLYIPAAAILVAVAGWFYTVLSSPMAKLPGDWITNFTDVPYRWNVVKGRRPKWVQGLHEKYGPVVRISPTEASFQDVATTREMYRVKGEYLKAEFYDKLANGQVSVFSTRDTGIHKRQRRLLSSEMSESSLQKHLPVVETKVRLAIQRMQEEMQQRNATASSLDVFHWFLSMATDVIGELSFGRSFDMLETGGKSEYIKNLQDVARIGGIISTFPVLVKLARFVRVPFISEATTKRRRITGYADESILRHQRIVEEQGDDAKPTLLSKLYNLAGTDKLTFLEVRDNASAYIIAGSDTTANTLTYLVWLVCRHPDIKARLLAELATLPDGFAYDDVKTLPYMNQVIEESLRLYPAAPSGLPRVVPAGGAQLSGHYLPPGAIVSAQAWSMHRHPDIFPEPHRFDPSRWEDSTKDMRDAFLAFGGGSRVCLGLHLARMELRLATARFFTTFPNAQVSSLEGFSDDEMNPNMFFLLTPNKHRCLIEAC</sequence>
<dbReference type="PANTHER" id="PTHR24305:SF96">
    <property type="entry name" value="CYTOCHROME P450 MONOOXYGENASE STCB-RELATED"/>
    <property type="match status" value="1"/>
</dbReference>
<keyword evidence="8" id="KW-0503">Monooxygenase</keyword>
<dbReference type="Gene3D" id="1.10.630.10">
    <property type="entry name" value="Cytochrome P450"/>
    <property type="match status" value="1"/>
</dbReference>
<evidence type="ECO:0000256" key="2">
    <source>
        <dbReference type="ARBA" id="ARBA00010617"/>
    </source>
</evidence>
<dbReference type="InterPro" id="IPR002401">
    <property type="entry name" value="Cyt_P450_E_grp-I"/>
</dbReference>
<feature type="binding site" description="axial binding residue" evidence="7">
    <location>
        <position position="434"/>
    </location>
    <ligand>
        <name>heme</name>
        <dbReference type="ChEBI" id="CHEBI:30413"/>
    </ligand>
    <ligandPart>
        <name>Fe</name>
        <dbReference type="ChEBI" id="CHEBI:18248"/>
    </ligandPart>
</feature>
<dbReference type="PRINTS" id="PR00385">
    <property type="entry name" value="P450"/>
</dbReference>
<evidence type="ECO:0000256" key="6">
    <source>
        <dbReference type="ARBA" id="ARBA00023004"/>
    </source>
</evidence>
<dbReference type="InterPro" id="IPR050121">
    <property type="entry name" value="Cytochrome_P450_monoxygenase"/>
</dbReference>
<dbReference type="InterPro" id="IPR001128">
    <property type="entry name" value="Cyt_P450"/>
</dbReference>
<dbReference type="eggNOG" id="KOG0158">
    <property type="taxonomic scope" value="Eukaryota"/>
</dbReference>
<dbReference type="GO" id="GO:0020037">
    <property type="term" value="F:heme binding"/>
    <property type="evidence" value="ECO:0007669"/>
    <property type="project" value="InterPro"/>
</dbReference>
<reference evidence="11" key="1">
    <citation type="journal article" date="2015" name="BMC Genomics">
        <title>Genomic and transcriptomic analysis of the endophytic fungus Pestalotiopsis fici reveals its lifestyle and high potential for synthesis of natural products.</title>
        <authorList>
            <person name="Wang X."/>
            <person name="Zhang X."/>
            <person name="Liu L."/>
            <person name="Xiang M."/>
            <person name="Wang W."/>
            <person name="Sun X."/>
            <person name="Che Y."/>
            <person name="Guo L."/>
            <person name="Liu G."/>
            <person name="Guo L."/>
            <person name="Wang C."/>
            <person name="Yin W.B."/>
            <person name="Stadler M."/>
            <person name="Zhang X."/>
            <person name="Liu X."/>
        </authorList>
    </citation>
    <scope>NUCLEOTIDE SEQUENCE [LARGE SCALE GENOMIC DNA]</scope>
    <source>
        <strain evidence="11">W106-1 / CGMCC3.15140</strain>
    </source>
</reference>
<evidence type="ECO:0000256" key="9">
    <source>
        <dbReference type="SAM" id="Phobius"/>
    </source>
</evidence>
<dbReference type="PANTHER" id="PTHR24305">
    <property type="entry name" value="CYTOCHROME P450"/>
    <property type="match status" value="1"/>
</dbReference>
<dbReference type="HOGENOM" id="CLU_001570_14_2_1"/>
<keyword evidence="4 7" id="KW-0479">Metal-binding</keyword>
<dbReference type="KEGG" id="pfy:PFICI_05503"/>
<dbReference type="AlphaFoldDB" id="W3XDX3"/>